<dbReference type="Proteomes" id="UP001189429">
    <property type="component" value="Unassembled WGS sequence"/>
</dbReference>
<evidence type="ECO:0000313" key="2">
    <source>
        <dbReference type="EMBL" id="CAK0890169.1"/>
    </source>
</evidence>
<name>A0ABN9WY28_9DINO</name>
<organism evidence="2 3">
    <name type="scientific">Prorocentrum cordatum</name>
    <dbReference type="NCBI Taxonomy" id="2364126"/>
    <lineage>
        <taxon>Eukaryota</taxon>
        <taxon>Sar</taxon>
        <taxon>Alveolata</taxon>
        <taxon>Dinophyceae</taxon>
        <taxon>Prorocentrales</taxon>
        <taxon>Prorocentraceae</taxon>
        <taxon>Prorocentrum</taxon>
    </lineage>
</organism>
<gene>
    <name evidence="2" type="ORF">PCOR1329_LOCUS70467</name>
</gene>
<feature type="region of interest" description="Disordered" evidence="1">
    <location>
        <begin position="13"/>
        <end position="52"/>
    </location>
</feature>
<protein>
    <submittedName>
        <fullName evidence="2">Uncharacterized protein</fullName>
    </submittedName>
</protein>
<accession>A0ABN9WY28</accession>
<comment type="caution">
    <text evidence="2">The sequence shown here is derived from an EMBL/GenBank/DDBJ whole genome shotgun (WGS) entry which is preliminary data.</text>
</comment>
<dbReference type="EMBL" id="CAUYUJ010019310">
    <property type="protein sequence ID" value="CAK0890169.1"/>
    <property type="molecule type" value="Genomic_DNA"/>
</dbReference>
<evidence type="ECO:0000256" key="1">
    <source>
        <dbReference type="SAM" id="MobiDB-lite"/>
    </source>
</evidence>
<sequence length="114" mass="11751">MPLSPSVWVRPRRVASSPLQRPRWSGSCGGAVLGSQRGRPGPPSSPRYAGAGQTCGGAGCGTTRRAAEGAKLQGVIAESATEDGKPVIAQGVDEAHKTVFWRSCSLVGPTPRRG</sequence>
<evidence type="ECO:0000313" key="3">
    <source>
        <dbReference type="Proteomes" id="UP001189429"/>
    </source>
</evidence>
<proteinExistence type="predicted"/>
<keyword evidence="3" id="KW-1185">Reference proteome</keyword>
<reference evidence="2" key="1">
    <citation type="submission" date="2023-10" db="EMBL/GenBank/DDBJ databases">
        <authorList>
            <person name="Chen Y."/>
            <person name="Shah S."/>
            <person name="Dougan E. K."/>
            <person name="Thang M."/>
            <person name="Chan C."/>
        </authorList>
    </citation>
    <scope>NUCLEOTIDE SEQUENCE [LARGE SCALE GENOMIC DNA]</scope>
</reference>